<dbReference type="Proteomes" id="UP001589575">
    <property type="component" value="Unassembled WGS sequence"/>
</dbReference>
<dbReference type="InterPro" id="IPR011876">
    <property type="entry name" value="IsopentenylPP_isomerase_typ1"/>
</dbReference>
<comment type="cofactor">
    <cofactor evidence="10">
        <name>Mn(2+)</name>
        <dbReference type="ChEBI" id="CHEBI:29035"/>
    </cofactor>
    <text evidence="10">Binds 1 Mn(2+) ion per subunit.</text>
</comment>
<keyword evidence="9 10" id="KW-0413">Isomerase</keyword>
<dbReference type="InterPro" id="IPR056375">
    <property type="entry name" value="Idi_bact"/>
</dbReference>
<evidence type="ECO:0000313" key="13">
    <source>
        <dbReference type="Proteomes" id="UP001589575"/>
    </source>
</evidence>
<dbReference type="InterPro" id="IPR000086">
    <property type="entry name" value="NUDIX_hydrolase_dom"/>
</dbReference>
<dbReference type="NCBIfam" id="TIGR02150">
    <property type="entry name" value="IPP_isom_1"/>
    <property type="match status" value="1"/>
</dbReference>
<feature type="active site" evidence="10">
    <location>
        <position position="95"/>
    </location>
</feature>
<feature type="binding site" evidence="10">
    <location>
        <position position="97"/>
    </location>
    <ligand>
        <name>Mn(2+)</name>
        <dbReference type="ChEBI" id="CHEBI:29035"/>
    </ligand>
</feature>
<comment type="cofactor">
    <cofactor evidence="10">
        <name>Mg(2+)</name>
        <dbReference type="ChEBI" id="CHEBI:18420"/>
    </cofactor>
    <text evidence="10">Binds 1 Mg(2+) ion per subunit. The magnesium ion binds only when substrate is bound.</text>
</comment>
<proteinExistence type="inferred from homology"/>
<dbReference type="CDD" id="cd02885">
    <property type="entry name" value="NUDIX_IPP_Isomerase"/>
    <property type="match status" value="1"/>
</dbReference>
<feature type="binding site" evidence="10">
    <location>
        <position position="60"/>
    </location>
    <ligand>
        <name>Mn(2+)</name>
        <dbReference type="ChEBI" id="CHEBI:29035"/>
    </ligand>
</feature>
<evidence type="ECO:0000256" key="8">
    <source>
        <dbReference type="ARBA" id="ARBA00023229"/>
    </source>
</evidence>
<dbReference type="SUPFAM" id="SSF55811">
    <property type="entry name" value="Nudix"/>
    <property type="match status" value="1"/>
</dbReference>
<evidence type="ECO:0000256" key="7">
    <source>
        <dbReference type="ARBA" id="ARBA00023211"/>
    </source>
</evidence>
<feature type="binding site" evidence="10">
    <location>
        <position position="142"/>
    </location>
    <ligand>
        <name>Mn(2+)</name>
        <dbReference type="ChEBI" id="CHEBI:29035"/>
    </ligand>
</feature>
<dbReference type="Pfam" id="PF00293">
    <property type="entry name" value="NUDIX"/>
    <property type="match status" value="1"/>
</dbReference>
<keyword evidence="6 10" id="KW-0460">Magnesium</keyword>
<comment type="caution">
    <text evidence="12">The sequence shown here is derived from an EMBL/GenBank/DDBJ whole genome shotgun (WGS) entry which is preliminary data.</text>
</comment>
<feature type="active site" evidence="10">
    <location>
        <position position="144"/>
    </location>
</feature>
<feature type="domain" description="Nudix hydrolase" evidence="11">
    <location>
        <begin position="58"/>
        <end position="192"/>
    </location>
</feature>
<comment type="pathway">
    <text evidence="1 10">Isoprenoid biosynthesis; dimethylallyl diphosphate biosynthesis; dimethylallyl diphosphate from isopentenyl diphosphate: step 1/1.</text>
</comment>
<reference evidence="12 13" key="1">
    <citation type="submission" date="2024-09" db="EMBL/GenBank/DDBJ databases">
        <authorList>
            <person name="Sun Q."/>
            <person name="Mori K."/>
        </authorList>
    </citation>
    <scope>NUCLEOTIDE SEQUENCE [LARGE SCALE GENOMIC DNA]</scope>
    <source>
        <strain evidence="12 13">CCM 7609</strain>
    </source>
</reference>
<protein>
    <recommendedName>
        <fullName evidence="3 10">Isopentenyl-diphosphate Delta-isomerase</fullName>
        <shortName evidence="10">IPP isomerase</shortName>
        <ecNumber evidence="3 10">5.3.3.2</ecNumber>
    </recommendedName>
    <alternativeName>
        <fullName evidence="10">IPP:DMAPP isomerase</fullName>
    </alternativeName>
    <alternativeName>
        <fullName evidence="10">Isopentenyl pyrophosphate isomerase</fullName>
    </alternativeName>
</protein>
<dbReference type="InterPro" id="IPR015797">
    <property type="entry name" value="NUDIX_hydrolase-like_dom_sf"/>
</dbReference>
<evidence type="ECO:0000256" key="9">
    <source>
        <dbReference type="ARBA" id="ARBA00023235"/>
    </source>
</evidence>
<feature type="binding site" evidence="10">
    <location>
        <position position="115"/>
    </location>
    <ligand>
        <name>Mg(2+)</name>
        <dbReference type="ChEBI" id="CHEBI:18420"/>
    </ligand>
</feature>
<evidence type="ECO:0000313" key="12">
    <source>
        <dbReference type="EMBL" id="MFB9072348.1"/>
    </source>
</evidence>
<evidence type="ECO:0000256" key="4">
    <source>
        <dbReference type="ARBA" id="ARBA00022490"/>
    </source>
</evidence>
<dbReference type="EC" id="5.3.3.2" evidence="3 10"/>
<evidence type="ECO:0000259" key="11">
    <source>
        <dbReference type="PROSITE" id="PS51462"/>
    </source>
</evidence>
<comment type="function">
    <text evidence="10">Catalyzes the 1,3-allylic rearrangement of the homoallylic substrate isopentenyl (IPP) to its highly electrophilic allylic isomer, dimethylallyl diphosphate (DMAPP).</text>
</comment>
<dbReference type="HAMAP" id="MF_00202">
    <property type="entry name" value="Idi"/>
    <property type="match status" value="1"/>
</dbReference>
<evidence type="ECO:0000256" key="5">
    <source>
        <dbReference type="ARBA" id="ARBA00022723"/>
    </source>
</evidence>
<name>A0ABV5G081_9MICC</name>
<feature type="binding site" evidence="10">
    <location>
        <position position="53"/>
    </location>
    <ligand>
        <name>Mn(2+)</name>
        <dbReference type="ChEBI" id="CHEBI:29035"/>
    </ligand>
</feature>
<dbReference type="GO" id="GO:0004452">
    <property type="term" value="F:isopentenyl-diphosphate delta-isomerase activity"/>
    <property type="evidence" value="ECO:0007669"/>
    <property type="project" value="UniProtKB-EC"/>
</dbReference>
<comment type="similarity">
    <text evidence="2 10">Belongs to the IPP isomerase type 1 family.</text>
</comment>
<keyword evidence="13" id="KW-1185">Reference proteome</keyword>
<organism evidence="12 13">
    <name type="scientific">Citricoccus parietis</name>
    <dbReference type="NCBI Taxonomy" id="592307"/>
    <lineage>
        <taxon>Bacteria</taxon>
        <taxon>Bacillati</taxon>
        <taxon>Actinomycetota</taxon>
        <taxon>Actinomycetes</taxon>
        <taxon>Micrococcales</taxon>
        <taxon>Micrococcaceae</taxon>
        <taxon>Citricoccus</taxon>
    </lineage>
</organism>
<evidence type="ECO:0000256" key="1">
    <source>
        <dbReference type="ARBA" id="ARBA00004826"/>
    </source>
</evidence>
<keyword evidence="8 10" id="KW-0414">Isoprene biosynthesis</keyword>
<feature type="binding site" evidence="10">
    <location>
        <position position="144"/>
    </location>
    <ligand>
        <name>Mn(2+)</name>
        <dbReference type="ChEBI" id="CHEBI:29035"/>
    </ligand>
</feature>
<dbReference type="Gene3D" id="3.90.79.10">
    <property type="entry name" value="Nucleoside Triphosphate Pyrophosphohydrolase"/>
    <property type="match status" value="1"/>
</dbReference>
<dbReference type="PANTHER" id="PTHR10885">
    <property type="entry name" value="ISOPENTENYL-DIPHOSPHATE DELTA-ISOMERASE"/>
    <property type="match status" value="1"/>
</dbReference>
<dbReference type="EMBL" id="JBHMFI010000001">
    <property type="protein sequence ID" value="MFB9072348.1"/>
    <property type="molecule type" value="Genomic_DNA"/>
</dbReference>
<keyword evidence="4 10" id="KW-0963">Cytoplasm</keyword>
<keyword evidence="5 10" id="KW-0479">Metal-binding</keyword>
<keyword evidence="7 10" id="KW-0464">Manganese</keyword>
<comment type="catalytic activity">
    <reaction evidence="10">
        <text>isopentenyl diphosphate = dimethylallyl diphosphate</text>
        <dbReference type="Rhea" id="RHEA:23284"/>
        <dbReference type="ChEBI" id="CHEBI:57623"/>
        <dbReference type="ChEBI" id="CHEBI:128769"/>
        <dbReference type="EC" id="5.3.3.2"/>
    </reaction>
</comment>
<dbReference type="PROSITE" id="PS51462">
    <property type="entry name" value="NUDIX"/>
    <property type="match status" value="1"/>
</dbReference>
<evidence type="ECO:0000256" key="10">
    <source>
        <dbReference type="HAMAP-Rule" id="MF_00202"/>
    </source>
</evidence>
<sequence>MLMSGSLDRLARLSSEFFDRTREKPVSTVPEDHVVLVDEHRNAQGLAPRATVHTTDTPLHLAFSCYVFRPNGDLLLTRRSLAKVAWPGVWTNSFCGHPRLDESYEQTIERYAVHELGLQVKWLHCALPDFRYRAVDVSGIVENEICPVYVATALGEPVPNPDEVMDYRWVPADEVAALVRAAPWAVSPWMAEQLPGVLAYRTHPAATEGEKA</sequence>
<accession>A0ABV5G081</accession>
<evidence type="ECO:0000256" key="2">
    <source>
        <dbReference type="ARBA" id="ARBA00007579"/>
    </source>
</evidence>
<comment type="subcellular location">
    <subcellularLocation>
        <location evidence="10">Cytoplasm</location>
    </subcellularLocation>
</comment>
<dbReference type="NCBIfam" id="NF002995">
    <property type="entry name" value="PRK03759.1"/>
    <property type="match status" value="1"/>
</dbReference>
<dbReference type="PANTHER" id="PTHR10885:SF0">
    <property type="entry name" value="ISOPENTENYL-DIPHOSPHATE DELTA-ISOMERASE"/>
    <property type="match status" value="1"/>
</dbReference>
<evidence type="ECO:0000256" key="3">
    <source>
        <dbReference type="ARBA" id="ARBA00012057"/>
    </source>
</evidence>
<dbReference type="PIRSF" id="PIRSF018427">
    <property type="entry name" value="Isopntndiph_ism"/>
    <property type="match status" value="1"/>
</dbReference>
<gene>
    <name evidence="10 12" type="primary">idi</name>
    <name evidence="12" type="ORF">ACFFX0_14540</name>
</gene>
<evidence type="ECO:0000256" key="6">
    <source>
        <dbReference type="ARBA" id="ARBA00022842"/>
    </source>
</evidence>